<feature type="transmembrane region" description="Helical" evidence="1">
    <location>
        <begin position="50"/>
        <end position="74"/>
    </location>
</feature>
<dbReference type="EMBL" id="BART01037126">
    <property type="protein sequence ID" value="GAH05698.1"/>
    <property type="molecule type" value="Genomic_DNA"/>
</dbReference>
<proteinExistence type="predicted"/>
<sequence>NGTNNDKRQEGGKMTTKMRAYIVMIFSLLAGIFMLASFLVYVLPDTNHQLAGWGCLIIFEGVFAIFFIVSWTTIEKINHPDISKK</sequence>
<dbReference type="AlphaFoldDB" id="X1EAK2"/>
<feature type="transmembrane region" description="Helical" evidence="1">
    <location>
        <begin position="21"/>
        <end position="44"/>
    </location>
</feature>
<evidence type="ECO:0000256" key="1">
    <source>
        <dbReference type="SAM" id="Phobius"/>
    </source>
</evidence>
<evidence type="ECO:0000313" key="2">
    <source>
        <dbReference type="EMBL" id="GAH05698.1"/>
    </source>
</evidence>
<keyword evidence="1" id="KW-1133">Transmembrane helix</keyword>
<organism evidence="2">
    <name type="scientific">marine sediment metagenome</name>
    <dbReference type="NCBI Taxonomy" id="412755"/>
    <lineage>
        <taxon>unclassified sequences</taxon>
        <taxon>metagenomes</taxon>
        <taxon>ecological metagenomes</taxon>
    </lineage>
</organism>
<accession>X1EAK2</accession>
<keyword evidence="1" id="KW-0472">Membrane</keyword>
<gene>
    <name evidence="2" type="ORF">S01H4_62276</name>
</gene>
<reference evidence="2" key="1">
    <citation type="journal article" date="2014" name="Front. Microbiol.">
        <title>High frequency of phylogenetically diverse reductive dehalogenase-homologous genes in deep subseafloor sedimentary metagenomes.</title>
        <authorList>
            <person name="Kawai M."/>
            <person name="Futagami T."/>
            <person name="Toyoda A."/>
            <person name="Takaki Y."/>
            <person name="Nishi S."/>
            <person name="Hori S."/>
            <person name="Arai W."/>
            <person name="Tsubouchi T."/>
            <person name="Morono Y."/>
            <person name="Uchiyama I."/>
            <person name="Ito T."/>
            <person name="Fujiyama A."/>
            <person name="Inagaki F."/>
            <person name="Takami H."/>
        </authorList>
    </citation>
    <scope>NUCLEOTIDE SEQUENCE</scope>
    <source>
        <strain evidence="2">Expedition CK06-06</strain>
    </source>
</reference>
<feature type="non-terminal residue" evidence="2">
    <location>
        <position position="1"/>
    </location>
</feature>
<comment type="caution">
    <text evidence="2">The sequence shown here is derived from an EMBL/GenBank/DDBJ whole genome shotgun (WGS) entry which is preliminary data.</text>
</comment>
<protein>
    <submittedName>
        <fullName evidence="2">Uncharacterized protein</fullName>
    </submittedName>
</protein>
<keyword evidence="1" id="KW-0812">Transmembrane</keyword>
<name>X1EAK2_9ZZZZ</name>